<feature type="region of interest" description="Disordered" evidence="1">
    <location>
        <begin position="1"/>
        <end position="34"/>
    </location>
</feature>
<dbReference type="Proteomes" id="UP001163846">
    <property type="component" value="Unassembled WGS sequence"/>
</dbReference>
<feature type="compositionally biased region" description="Low complexity" evidence="1">
    <location>
        <begin position="1"/>
        <end position="13"/>
    </location>
</feature>
<sequence>MARRAATSSSAAAPVPGFLSKSQPGRRGQLTDPDESAFSRFLREEVFAPEKLPGNISMMTGIGVFVGGILAVRSWGDLLIPA</sequence>
<accession>A0AA38UED8</accession>
<evidence type="ECO:0000313" key="2">
    <source>
        <dbReference type="EMBL" id="KAJ3838261.1"/>
    </source>
</evidence>
<keyword evidence="3" id="KW-1185">Reference proteome</keyword>
<organism evidence="2 3">
    <name type="scientific">Lentinula raphanica</name>
    <dbReference type="NCBI Taxonomy" id="153919"/>
    <lineage>
        <taxon>Eukaryota</taxon>
        <taxon>Fungi</taxon>
        <taxon>Dikarya</taxon>
        <taxon>Basidiomycota</taxon>
        <taxon>Agaricomycotina</taxon>
        <taxon>Agaricomycetes</taxon>
        <taxon>Agaricomycetidae</taxon>
        <taxon>Agaricales</taxon>
        <taxon>Marasmiineae</taxon>
        <taxon>Omphalotaceae</taxon>
        <taxon>Lentinula</taxon>
    </lineage>
</organism>
<comment type="caution">
    <text evidence="2">The sequence shown here is derived from an EMBL/GenBank/DDBJ whole genome shotgun (WGS) entry which is preliminary data.</text>
</comment>
<proteinExistence type="predicted"/>
<gene>
    <name evidence="2" type="ORF">F5878DRAFT_178037</name>
</gene>
<dbReference type="EMBL" id="MU806193">
    <property type="protein sequence ID" value="KAJ3838261.1"/>
    <property type="molecule type" value="Genomic_DNA"/>
</dbReference>
<protein>
    <submittedName>
        <fullName evidence="2">Uncharacterized protein</fullName>
    </submittedName>
</protein>
<name>A0AA38UED8_9AGAR</name>
<evidence type="ECO:0000313" key="3">
    <source>
        <dbReference type="Proteomes" id="UP001163846"/>
    </source>
</evidence>
<reference evidence="2" key="1">
    <citation type="submission" date="2022-08" db="EMBL/GenBank/DDBJ databases">
        <authorList>
            <consortium name="DOE Joint Genome Institute"/>
            <person name="Min B."/>
            <person name="Riley R."/>
            <person name="Sierra-Patev S."/>
            <person name="Naranjo-Ortiz M."/>
            <person name="Looney B."/>
            <person name="Konkel Z."/>
            <person name="Slot J.C."/>
            <person name="Sakamoto Y."/>
            <person name="Steenwyk J.L."/>
            <person name="Rokas A."/>
            <person name="Carro J."/>
            <person name="Camarero S."/>
            <person name="Ferreira P."/>
            <person name="Molpeceres G."/>
            <person name="Ruiz-Duenas F.J."/>
            <person name="Serrano A."/>
            <person name="Henrissat B."/>
            <person name="Drula E."/>
            <person name="Hughes K.W."/>
            <person name="Mata J.L."/>
            <person name="Ishikawa N.K."/>
            <person name="Vargas-Isla R."/>
            <person name="Ushijima S."/>
            <person name="Smith C.A."/>
            <person name="Ahrendt S."/>
            <person name="Andreopoulos W."/>
            <person name="He G."/>
            <person name="Labutti K."/>
            <person name="Lipzen A."/>
            <person name="Ng V."/>
            <person name="Sandor L."/>
            <person name="Barry K."/>
            <person name="Martinez A.T."/>
            <person name="Xiao Y."/>
            <person name="Gibbons J.G."/>
            <person name="Terashima K."/>
            <person name="Hibbett D.S."/>
            <person name="Grigoriev I.V."/>
        </authorList>
    </citation>
    <scope>NUCLEOTIDE SEQUENCE</scope>
    <source>
        <strain evidence="2">TFB9207</strain>
    </source>
</reference>
<evidence type="ECO:0000256" key="1">
    <source>
        <dbReference type="SAM" id="MobiDB-lite"/>
    </source>
</evidence>
<dbReference type="AlphaFoldDB" id="A0AA38UED8"/>